<gene>
    <name evidence="1" type="ordered locus">Caul_2379</name>
</gene>
<evidence type="ECO:0008006" key="2">
    <source>
        <dbReference type="Google" id="ProtNLM"/>
    </source>
</evidence>
<protein>
    <recommendedName>
        <fullName evidence="2">Heavy metal translocating P-type ATPase</fullName>
    </recommendedName>
</protein>
<dbReference type="Pfam" id="PF19991">
    <property type="entry name" value="HMA_2"/>
    <property type="match status" value="1"/>
</dbReference>
<name>B0SVN8_CAUSK</name>
<sequence>MAETIMRVVHRAPGRVRLDAPFIRGQVEHGRRIAEAAAALEGVSKVEARTVTGSVVIFHLDDWEPLAERIARAAGVTIEAKAERASVSRNALEGAADFIDTMDQGARRALGGRTDLSELAFLGLIVAGTVQLARGRSMGPATALFGQALTLMAARKSRWGGAA</sequence>
<dbReference type="KEGG" id="cak:Caul_2379"/>
<accession>B0SVN8</accession>
<dbReference type="STRING" id="366602.Caul_2379"/>
<dbReference type="AlphaFoldDB" id="B0SVN8"/>
<organism evidence="1">
    <name type="scientific">Caulobacter sp. (strain K31)</name>
    <dbReference type="NCBI Taxonomy" id="366602"/>
    <lineage>
        <taxon>Bacteria</taxon>
        <taxon>Pseudomonadati</taxon>
        <taxon>Pseudomonadota</taxon>
        <taxon>Alphaproteobacteria</taxon>
        <taxon>Caulobacterales</taxon>
        <taxon>Caulobacteraceae</taxon>
        <taxon>Caulobacter</taxon>
    </lineage>
</organism>
<reference evidence="1" key="1">
    <citation type="submission" date="2008-01" db="EMBL/GenBank/DDBJ databases">
        <title>Complete sequence of chromosome of Caulobacter sp. K31.</title>
        <authorList>
            <consortium name="US DOE Joint Genome Institute"/>
            <person name="Copeland A."/>
            <person name="Lucas S."/>
            <person name="Lapidus A."/>
            <person name="Barry K."/>
            <person name="Glavina del Rio T."/>
            <person name="Dalin E."/>
            <person name="Tice H."/>
            <person name="Pitluck S."/>
            <person name="Bruce D."/>
            <person name="Goodwin L."/>
            <person name="Thompson L.S."/>
            <person name="Brettin T."/>
            <person name="Detter J.C."/>
            <person name="Han C."/>
            <person name="Schmutz J."/>
            <person name="Larimer F."/>
            <person name="Land M."/>
            <person name="Hauser L."/>
            <person name="Kyrpides N."/>
            <person name="Kim E."/>
            <person name="Stephens C."/>
            <person name="Richardson P."/>
        </authorList>
    </citation>
    <scope>NUCLEOTIDE SEQUENCE [LARGE SCALE GENOMIC DNA]</scope>
    <source>
        <strain evidence="1">K31</strain>
    </source>
</reference>
<dbReference type="OrthoDB" id="7596117at2"/>
<dbReference type="EMBL" id="CP000927">
    <property type="protein sequence ID" value="ABZ71506.1"/>
    <property type="molecule type" value="Genomic_DNA"/>
</dbReference>
<evidence type="ECO:0000313" key="1">
    <source>
        <dbReference type="EMBL" id="ABZ71506.1"/>
    </source>
</evidence>
<proteinExistence type="predicted"/>
<dbReference type="HOGENOM" id="CLU_133770_0_0_5"/>